<dbReference type="EMBL" id="DF973197">
    <property type="protein sequence ID" value="GAU19304.1"/>
    <property type="molecule type" value="Genomic_DNA"/>
</dbReference>
<sequence length="62" mass="7205">MEFRLKSARHRVRGLQKVEWIKRRGRLGRQPTKGGRPKRQRTTAPPSFPGSLPVKTTRREGI</sequence>
<name>A0A2Z6LN94_TRISU</name>
<reference evidence="3" key="1">
    <citation type="journal article" date="2017" name="Front. Plant Sci.">
        <title>Climate Clever Clovers: New Paradigm to Reduce the Environmental Footprint of Ruminants by Breeding Low Methanogenic Forages Utilizing Haplotype Variation.</title>
        <authorList>
            <person name="Kaur P."/>
            <person name="Appels R."/>
            <person name="Bayer P.E."/>
            <person name="Keeble-Gagnere G."/>
            <person name="Wang J."/>
            <person name="Hirakawa H."/>
            <person name="Shirasawa K."/>
            <person name="Vercoe P."/>
            <person name="Stefanova K."/>
            <person name="Durmic Z."/>
            <person name="Nichols P."/>
            <person name="Revell C."/>
            <person name="Isobe S.N."/>
            <person name="Edwards D."/>
            <person name="Erskine W."/>
        </authorList>
    </citation>
    <scope>NUCLEOTIDE SEQUENCE [LARGE SCALE GENOMIC DNA]</scope>
    <source>
        <strain evidence="3">cv. Daliak</strain>
    </source>
</reference>
<organism evidence="2 3">
    <name type="scientific">Trifolium subterraneum</name>
    <name type="common">Subterranean clover</name>
    <dbReference type="NCBI Taxonomy" id="3900"/>
    <lineage>
        <taxon>Eukaryota</taxon>
        <taxon>Viridiplantae</taxon>
        <taxon>Streptophyta</taxon>
        <taxon>Embryophyta</taxon>
        <taxon>Tracheophyta</taxon>
        <taxon>Spermatophyta</taxon>
        <taxon>Magnoliopsida</taxon>
        <taxon>eudicotyledons</taxon>
        <taxon>Gunneridae</taxon>
        <taxon>Pentapetalae</taxon>
        <taxon>rosids</taxon>
        <taxon>fabids</taxon>
        <taxon>Fabales</taxon>
        <taxon>Fabaceae</taxon>
        <taxon>Papilionoideae</taxon>
        <taxon>50 kb inversion clade</taxon>
        <taxon>NPAAA clade</taxon>
        <taxon>Hologalegina</taxon>
        <taxon>IRL clade</taxon>
        <taxon>Trifolieae</taxon>
        <taxon>Trifolium</taxon>
    </lineage>
</organism>
<dbReference type="OrthoDB" id="10415422at2759"/>
<dbReference type="Proteomes" id="UP000242715">
    <property type="component" value="Unassembled WGS sequence"/>
</dbReference>
<keyword evidence="3" id="KW-1185">Reference proteome</keyword>
<dbReference type="AlphaFoldDB" id="A0A2Z6LN94"/>
<proteinExistence type="predicted"/>
<feature type="region of interest" description="Disordered" evidence="1">
    <location>
        <begin position="21"/>
        <end position="62"/>
    </location>
</feature>
<gene>
    <name evidence="2" type="ORF">TSUD_335900</name>
</gene>
<evidence type="ECO:0000256" key="1">
    <source>
        <dbReference type="SAM" id="MobiDB-lite"/>
    </source>
</evidence>
<evidence type="ECO:0000313" key="3">
    <source>
        <dbReference type="Proteomes" id="UP000242715"/>
    </source>
</evidence>
<accession>A0A2Z6LN94</accession>
<evidence type="ECO:0000313" key="2">
    <source>
        <dbReference type="EMBL" id="GAU19304.1"/>
    </source>
</evidence>
<protein>
    <submittedName>
        <fullName evidence="2">Uncharacterized protein</fullName>
    </submittedName>
</protein>